<dbReference type="Bgee" id="ENSORLG00000029935">
    <property type="expression patterns" value="Expressed in muscle tissue and 4 other cell types or tissues"/>
</dbReference>
<accession>A0A3B3HUY8</accession>
<reference evidence="1" key="3">
    <citation type="submission" date="2025-09" db="UniProtKB">
        <authorList>
            <consortium name="Ensembl"/>
        </authorList>
    </citation>
    <scope>IDENTIFICATION</scope>
    <source>
        <strain evidence="1">Hd-rR</strain>
    </source>
</reference>
<organism evidence="1 2">
    <name type="scientific">Oryzias latipes</name>
    <name type="common">Japanese rice fish</name>
    <name type="synonym">Japanese killifish</name>
    <dbReference type="NCBI Taxonomy" id="8090"/>
    <lineage>
        <taxon>Eukaryota</taxon>
        <taxon>Metazoa</taxon>
        <taxon>Chordata</taxon>
        <taxon>Craniata</taxon>
        <taxon>Vertebrata</taxon>
        <taxon>Euteleostomi</taxon>
        <taxon>Actinopterygii</taxon>
        <taxon>Neopterygii</taxon>
        <taxon>Teleostei</taxon>
        <taxon>Neoteleostei</taxon>
        <taxon>Acanthomorphata</taxon>
        <taxon>Ovalentaria</taxon>
        <taxon>Atherinomorphae</taxon>
        <taxon>Beloniformes</taxon>
        <taxon>Adrianichthyidae</taxon>
        <taxon>Oryziinae</taxon>
        <taxon>Oryzias</taxon>
    </lineage>
</organism>
<proteinExistence type="predicted"/>
<protein>
    <submittedName>
        <fullName evidence="1">Uncharacterized protein</fullName>
    </submittedName>
</protein>
<dbReference type="Ensembl" id="ENSORLT00000031137.1">
    <property type="protein sequence ID" value="ENSORLP00000035560.1"/>
    <property type="gene ID" value="ENSORLG00000029935.1"/>
</dbReference>
<sequence>MLYIKFIRYSCFKIIKVVIAKHGGDRESMNRGEKDIKGNFKATYTASDMQILSLVEEERIQVDSCRDTDGSSQTFGTLSINIQLTCSIEFSRSALLLRSVHLLLCITICPVNKNICNVTIKTLELLLPGSLVLNDICYCVKVSWFQFLFLCVLVLFVL</sequence>
<dbReference type="InParanoid" id="A0A3B3HUY8"/>
<dbReference type="AlphaFoldDB" id="A0A3B3HUY8"/>
<evidence type="ECO:0000313" key="1">
    <source>
        <dbReference type="Ensembl" id="ENSORLP00000035560.1"/>
    </source>
</evidence>
<keyword evidence="2" id="KW-1185">Reference proteome</keyword>
<reference evidence="1 2" key="1">
    <citation type="journal article" date="2007" name="Nature">
        <title>The medaka draft genome and insights into vertebrate genome evolution.</title>
        <authorList>
            <person name="Kasahara M."/>
            <person name="Naruse K."/>
            <person name="Sasaki S."/>
            <person name="Nakatani Y."/>
            <person name="Qu W."/>
            <person name="Ahsan B."/>
            <person name="Yamada T."/>
            <person name="Nagayasu Y."/>
            <person name="Doi K."/>
            <person name="Kasai Y."/>
            <person name="Jindo T."/>
            <person name="Kobayashi D."/>
            <person name="Shimada A."/>
            <person name="Toyoda A."/>
            <person name="Kuroki Y."/>
            <person name="Fujiyama A."/>
            <person name="Sasaki T."/>
            <person name="Shimizu A."/>
            <person name="Asakawa S."/>
            <person name="Shimizu N."/>
            <person name="Hashimoto S."/>
            <person name="Yang J."/>
            <person name="Lee Y."/>
            <person name="Matsushima K."/>
            <person name="Sugano S."/>
            <person name="Sakaizumi M."/>
            <person name="Narita T."/>
            <person name="Ohishi K."/>
            <person name="Haga S."/>
            <person name="Ohta F."/>
            <person name="Nomoto H."/>
            <person name="Nogata K."/>
            <person name="Morishita T."/>
            <person name="Endo T."/>
            <person name="Shin-I T."/>
            <person name="Takeda H."/>
            <person name="Morishita S."/>
            <person name="Kohara Y."/>
        </authorList>
    </citation>
    <scope>NUCLEOTIDE SEQUENCE [LARGE SCALE GENOMIC DNA]</scope>
    <source>
        <strain evidence="1 2">Hd-rR</strain>
    </source>
</reference>
<evidence type="ECO:0000313" key="2">
    <source>
        <dbReference type="Proteomes" id="UP000001038"/>
    </source>
</evidence>
<name>A0A3B3HUY8_ORYLA</name>
<reference evidence="1" key="2">
    <citation type="submission" date="2025-08" db="UniProtKB">
        <authorList>
            <consortium name="Ensembl"/>
        </authorList>
    </citation>
    <scope>IDENTIFICATION</scope>
    <source>
        <strain evidence="1">Hd-rR</strain>
    </source>
</reference>
<dbReference type="Proteomes" id="UP000001038">
    <property type="component" value="Chromosome 15"/>
</dbReference>